<dbReference type="PANTHER" id="PTHR11614">
    <property type="entry name" value="PHOSPHOLIPASE-RELATED"/>
    <property type="match status" value="1"/>
</dbReference>
<dbReference type="InterPro" id="IPR022742">
    <property type="entry name" value="Hydrolase_4"/>
</dbReference>
<evidence type="ECO:0000313" key="2">
    <source>
        <dbReference type="EMBL" id="EGC01416.1"/>
    </source>
</evidence>
<evidence type="ECO:0000313" key="3">
    <source>
        <dbReference type="Proteomes" id="UP000004259"/>
    </source>
</evidence>
<dbReference type="eggNOG" id="COG2267">
    <property type="taxonomic scope" value="Bacteria"/>
</dbReference>
<proteinExistence type="predicted"/>
<protein>
    <submittedName>
        <fullName evidence="2">Hydrolase, alpha/beta domain protein</fullName>
    </submittedName>
</protein>
<dbReference type="Proteomes" id="UP000004259">
    <property type="component" value="Unassembled WGS sequence"/>
</dbReference>
<dbReference type="InterPro" id="IPR029058">
    <property type="entry name" value="AB_hydrolase_fold"/>
</dbReference>
<dbReference type="RefSeq" id="WP_002852937.1">
    <property type="nucleotide sequence ID" value="NZ_ADKM02000130.1"/>
</dbReference>
<gene>
    <name evidence="2" type="ORF">CUS_7656</name>
</gene>
<dbReference type="EMBL" id="ADKM02000130">
    <property type="protein sequence ID" value="EGC01416.1"/>
    <property type="molecule type" value="Genomic_DNA"/>
</dbReference>
<dbReference type="InterPro" id="IPR051044">
    <property type="entry name" value="MAG_DAG_Lipase"/>
</dbReference>
<dbReference type="GO" id="GO:0016787">
    <property type="term" value="F:hydrolase activity"/>
    <property type="evidence" value="ECO:0007669"/>
    <property type="project" value="UniProtKB-KW"/>
</dbReference>
<keyword evidence="3" id="KW-1185">Reference proteome</keyword>
<feature type="domain" description="Serine aminopeptidase S33" evidence="1">
    <location>
        <begin position="33"/>
        <end position="309"/>
    </location>
</feature>
<dbReference type="SUPFAM" id="SSF53474">
    <property type="entry name" value="alpha/beta-Hydrolases"/>
    <property type="match status" value="1"/>
</dbReference>
<keyword evidence="2" id="KW-0378">Hydrolase</keyword>
<dbReference type="ESTHER" id="rumal-e9shc8">
    <property type="family name" value="Monoglyceridelipase_lysophospholip"/>
</dbReference>
<dbReference type="Pfam" id="PF12146">
    <property type="entry name" value="Hydrolase_4"/>
    <property type="match status" value="1"/>
</dbReference>
<accession>E9SHC8</accession>
<comment type="caution">
    <text evidence="2">The sequence shown here is derived from an EMBL/GenBank/DDBJ whole genome shotgun (WGS) entry which is preliminary data.</text>
</comment>
<dbReference type="Gene3D" id="3.40.50.1820">
    <property type="entry name" value="alpha/beta hydrolase"/>
    <property type="match status" value="1"/>
</dbReference>
<dbReference type="STRING" id="246199.CUS_7656"/>
<reference evidence="2 3" key="1">
    <citation type="submission" date="2011-02" db="EMBL/GenBank/DDBJ databases">
        <authorList>
            <person name="Nelson K.E."/>
            <person name="Sutton G."/>
            <person name="Torralba M."/>
            <person name="Durkin S."/>
            <person name="Harkins D."/>
            <person name="Montgomery R."/>
            <person name="Ziemer C."/>
            <person name="Klaassens E."/>
            <person name="Ocuiv P."/>
            <person name="Morrison M."/>
        </authorList>
    </citation>
    <scope>NUCLEOTIDE SEQUENCE [LARGE SCALE GENOMIC DNA]</scope>
    <source>
        <strain evidence="2 3">8</strain>
    </source>
</reference>
<sequence length="338" mass="38663">MSNSEYITEKRYFPSSDKGKQIYYEIYTKPDFQPKAIVQLAHGMCEYVRRYRPFARWLNDHGYLVVGNDHLGHGMTAAKLAEEKDGIIDPAENDELGYFSENNGWQHCVADMHRLTRIMKKEYPDLPYLMFAHSMGSLLGRAYVTQYPDELDGVIFSGTSGLLGTEPELLLYLEGLKKAKGDRFRPPLTDKAMFGRYGIYNTKSGRDGGGWLNRDLEAVMKYARDPYCTFKFTVNGFINLVSVEHFSNRDQWFEEYPKELPTYLISGSKDPVGDCGKGVLKVYNKMKLYDCDVEMKIYNGAKHEIINELNKDEVYNDVLAFYEGVLSCGKGEGECTPE</sequence>
<dbReference type="OrthoDB" id="9806902at2"/>
<evidence type="ECO:0000259" key="1">
    <source>
        <dbReference type="Pfam" id="PF12146"/>
    </source>
</evidence>
<dbReference type="AlphaFoldDB" id="E9SHC8"/>
<organism evidence="2 3">
    <name type="scientific">Ruminococcus albus 8</name>
    <dbReference type="NCBI Taxonomy" id="246199"/>
    <lineage>
        <taxon>Bacteria</taxon>
        <taxon>Bacillati</taxon>
        <taxon>Bacillota</taxon>
        <taxon>Clostridia</taxon>
        <taxon>Eubacteriales</taxon>
        <taxon>Oscillospiraceae</taxon>
        <taxon>Ruminococcus</taxon>
    </lineage>
</organism>
<name>E9SHC8_RUMAL</name>